<dbReference type="AlphaFoldDB" id="A0A1S0TQ62"/>
<protein>
    <submittedName>
        <fullName evidence="3">Uncharacterized protein</fullName>
    </submittedName>
</protein>
<evidence type="ECO:0000256" key="1">
    <source>
        <dbReference type="SAM" id="MobiDB-lite"/>
    </source>
</evidence>
<keyword evidence="2" id="KW-1133">Transmembrane helix</keyword>
<keyword evidence="2" id="KW-0472">Membrane</keyword>
<reference evidence="3" key="1">
    <citation type="submission" date="2012-04" db="EMBL/GenBank/DDBJ databases">
        <title>The Genome Sequence of Loa loa.</title>
        <authorList>
            <consortium name="The Broad Institute Genome Sequencing Platform"/>
            <consortium name="Broad Institute Genome Sequencing Center for Infectious Disease"/>
            <person name="Nutman T.B."/>
            <person name="Fink D.L."/>
            <person name="Russ C."/>
            <person name="Young S."/>
            <person name="Zeng Q."/>
            <person name="Gargeya S."/>
            <person name="Alvarado L."/>
            <person name="Berlin A."/>
            <person name="Chapman S.B."/>
            <person name="Chen Z."/>
            <person name="Freedman E."/>
            <person name="Gellesch M."/>
            <person name="Goldberg J."/>
            <person name="Griggs A."/>
            <person name="Gujja S."/>
            <person name="Heilman E.R."/>
            <person name="Heiman D."/>
            <person name="Howarth C."/>
            <person name="Mehta T."/>
            <person name="Neiman D."/>
            <person name="Pearson M."/>
            <person name="Roberts A."/>
            <person name="Saif S."/>
            <person name="Shea T."/>
            <person name="Shenoy N."/>
            <person name="Sisk P."/>
            <person name="Stolte C."/>
            <person name="Sykes S."/>
            <person name="White J."/>
            <person name="Yandava C."/>
            <person name="Haas B."/>
            <person name="Henn M.R."/>
            <person name="Nusbaum C."/>
            <person name="Birren B."/>
        </authorList>
    </citation>
    <scope>NUCLEOTIDE SEQUENCE [LARGE SCALE GENOMIC DNA]</scope>
</reference>
<gene>
    <name evidence="3" type="ORF">LOAG_10579</name>
</gene>
<evidence type="ECO:0000313" key="3">
    <source>
        <dbReference type="EMBL" id="EFO17920.2"/>
    </source>
</evidence>
<proteinExistence type="predicted"/>
<organism evidence="3">
    <name type="scientific">Loa loa</name>
    <name type="common">Eye worm</name>
    <name type="synonym">Filaria loa</name>
    <dbReference type="NCBI Taxonomy" id="7209"/>
    <lineage>
        <taxon>Eukaryota</taxon>
        <taxon>Metazoa</taxon>
        <taxon>Ecdysozoa</taxon>
        <taxon>Nematoda</taxon>
        <taxon>Chromadorea</taxon>
        <taxon>Rhabditida</taxon>
        <taxon>Spirurina</taxon>
        <taxon>Spiruromorpha</taxon>
        <taxon>Filarioidea</taxon>
        <taxon>Onchocercidae</taxon>
        <taxon>Loa</taxon>
    </lineage>
</organism>
<dbReference type="CTD" id="9948024"/>
<accession>A0A1S0TQ62</accession>
<dbReference type="InParanoid" id="A0A1S0TQ62"/>
<dbReference type="GeneID" id="9948024"/>
<name>A0A1S0TQ62_LOALO</name>
<feature type="transmembrane region" description="Helical" evidence="2">
    <location>
        <begin position="42"/>
        <end position="66"/>
    </location>
</feature>
<dbReference type="KEGG" id="loa:LOAG_10579"/>
<dbReference type="RefSeq" id="XP_003146151.2">
    <property type="nucleotide sequence ID" value="XM_003146103.2"/>
</dbReference>
<sequence>MNVCQFLQEVTYAYSNYVLLMVMGRKNDILNRFSDETKAFRLLIGSLVIHGLRLIACAYPVAVLAIKAFPGEILCRIRFSPNPQRGVSTAQARQADNTGFNL</sequence>
<dbReference type="OrthoDB" id="5810891at2759"/>
<feature type="region of interest" description="Disordered" evidence="1">
    <location>
        <begin position="82"/>
        <end position="102"/>
    </location>
</feature>
<evidence type="ECO:0000256" key="2">
    <source>
        <dbReference type="SAM" id="Phobius"/>
    </source>
</evidence>
<dbReference type="EMBL" id="JH712148">
    <property type="protein sequence ID" value="EFO17920.2"/>
    <property type="molecule type" value="Genomic_DNA"/>
</dbReference>
<keyword evidence="2" id="KW-0812">Transmembrane</keyword>